<keyword evidence="2" id="KW-1185">Reference proteome</keyword>
<sequence length="373" mass="43502">MLRHRSTKIFFDLLRAGLWKSPLAQLNCFPLSEQEWGAIYKLSIEQAVDGIVFDGLLQLPHELFPPRRLFIKWFVRKEKIEQLNQVMETEIAEQAAMFQAVGLSPLLIKGQGVAKCYTNPKSRICGDIDWVFLNKKDLEKAINQVKMQGLTVVKDSSGSALLKWKTCEMDLHNRMFDLYNPFLKDFLFAFMKSEKRRRQQIKMHDTTILLPSIMEQMLIVNTHIFRHLLSFGIGLRQVCDSAMLYANYHDQYDRRQLDRLYHYLGIGRWTTALHVLLVQYIGLPKVFLPVAINEDADVDWIMEDILLSGNFGFHAPRDKNNSSGTHMGNRRMYRSWFGRVLNYFPLAPMESMCFPVVHLYNSLTNRRIPPHNS</sequence>
<gene>
    <name evidence="1" type="ORF">GCM10022218_02530</name>
</gene>
<name>A0ABP7ZQP1_9SPHI</name>
<dbReference type="Pfam" id="PF14907">
    <property type="entry name" value="NTP_transf_5"/>
    <property type="match status" value="1"/>
</dbReference>
<dbReference type="EMBL" id="BAAAZK010000002">
    <property type="protein sequence ID" value="GAA4168128.1"/>
    <property type="molecule type" value="Genomic_DNA"/>
</dbReference>
<protein>
    <submittedName>
        <fullName evidence="1">Nucleotidyltransferase family protein</fullName>
    </submittedName>
</protein>
<accession>A0ABP7ZQP1</accession>
<dbReference type="RefSeq" id="WP_346083773.1">
    <property type="nucleotide sequence ID" value="NZ_BAAAZK010000002.1"/>
</dbReference>
<evidence type="ECO:0000313" key="1">
    <source>
        <dbReference type="EMBL" id="GAA4168128.1"/>
    </source>
</evidence>
<dbReference type="Proteomes" id="UP001500167">
    <property type="component" value="Unassembled WGS sequence"/>
</dbReference>
<proteinExistence type="predicted"/>
<comment type="caution">
    <text evidence="1">The sequence shown here is derived from an EMBL/GenBank/DDBJ whole genome shotgun (WGS) entry which is preliminary data.</text>
</comment>
<evidence type="ECO:0000313" key="2">
    <source>
        <dbReference type="Proteomes" id="UP001500167"/>
    </source>
</evidence>
<organism evidence="1 2">
    <name type="scientific">Sphingobacterium ginsenosidimutans</name>
    <dbReference type="NCBI Taxonomy" id="687845"/>
    <lineage>
        <taxon>Bacteria</taxon>
        <taxon>Pseudomonadati</taxon>
        <taxon>Bacteroidota</taxon>
        <taxon>Sphingobacteriia</taxon>
        <taxon>Sphingobacteriales</taxon>
        <taxon>Sphingobacteriaceae</taxon>
        <taxon>Sphingobacterium</taxon>
    </lineage>
</organism>
<dbReference type="InterPro" id="IPR039498">
    <property type="entry name" value="NTP_transf_5"/>
</dbReference>
<reference evidence="2" key="1">
    <citation type="journal article" date="2019" name="Int. J. Syst. Evol. Microbiol.">
        <title>The Global Catalogue of Microorganisms (GCM) 10K type strain sequencing project: providing services to taxonomists for standard genome sequencing and annotation.</title>
        <authorList>
            <consortium name="The Broad Institute Genomics Platform"/>
            <consortium name="The Broad Institute Genome Sequencing Center for Infectious Disease"/>
            <person name="Wu L."/>
            <person name="Ma J."/>
        </authorList>
    </citation>
    <scope>NUCLEOTIDE SEQUENCE [LARGE SCALE GENOMIC DNA]</scope>
    <source>
        <strain evidence="2">JCM 16722</strain>
    </source>
</reference>